<gene>
    <name evidence="2" type="ORF">E3A20_14210</name>
</gene>
<dbReference type="Proteomes" id="UP000321083">
    <property type="component" value="Unassembled WGS sequence"/>
</dbReference>
<sequence>KFAMFDFGGTLGAKAKGGPKPGTVENGAVGAIKANESFEKIMDSYRVDWLPEEHPWRQELSIEDMLALVRKFDYLTDSAIEAIVARAKYSNYKDYMAMEEILAARRDAMIKGLMTRIAAIQGSATGKKAGKGAPPKPNSYQKNTSLPPDVVLTVDQAMKKLKPEGRLDARQAEVVSDYVGGDLWEFLPAYLEGRKSYRNQYGQENKMDKELSNRAREGVQVLDDLTERSPDLPLGLKLYRGKATSRNISPRDAGETVVEDVFLPTSLERKVAAHFIQEGLEKYGQGQGPVAILTEFKVMTAGVKGIFIPALYKAGKIEVDKLSKSESEVLLNRGLTFRSLGYRIERMFRSEVEVYVEMIGVYKE</sequence>
<feature type="region of interest" description="Disordered" evidence="1">
    <location>
        <begin position="124"/>
        <end position="146"/>
    </location>
</feature>
<dbReference type="PROSITE" id="PS51996">
    <property type="entry name" value="TR_MART"/>
    <property type="match status" value="1"/>
</dbReference>
<evidence type="ECO:0000256" key="1">
    <source>
        <dbReference type="SAM" id="MobiDB-lite"/>
    </source>
</evidence>
<reference evidence="2 3" key="1">
    <citation type="submission" date="2019-08" db="EMBL/GenBank/DDBJ databases">
        <title>100 year-old enigma solved: identification of Planctomyces bekefii, the type genus and species of the phylum Planctomycetes.</title>
        <authorList>
            <person name="Svetlana D.N."/>
            <person name="Overmann J."/>
        </authorList>
    </citation>
    <scope>NUCLEOTIDE SEQUENCE [LARGE SCALE GENOMIC DNA]</scope>
    <source>
        <strain evidence="2">Phe10_nw2017</strain>
    </source>
</reference>
<comment type="caution">
    <text evidence="2">The sequence shown here is derived from an EMBL/GenBank/DDBJ whole genome shotgun (WGS) entry which is preliminary data.</text>
</comment>
<proteinExistence type="predicted"/>
<accession>A0A5C6M626</accession>
<evidence type="ECO:0000313" key="2">
    <source>
        <dbReference type="EMBL" id="TWW09452.1"/>
    </source>
</evidence>
<dbReference type="Gene3D" id="3.90.176.10">
    <property type="entry name" value="Toxin ADP-ribosyltransferase, Chain A, domain 1"/>
    <property type="match status" value="1"/>
</dbReference>
<evidence type="ECO:0000313" key="3">
    <source>
        <dbReference type="Proteomes" id="UP000321083"/>
    </source>
</evidence>
<name>A0A5C6M626_9PLAN</name>
<dbReference type="EMBL" id="SRHE01000272">
    <property type="protein sequence ID" value="TWW09452.1"/>
    <property type="molecule type" value="Genomic_DNA"/>
</dbReference>
<dbReference type="SUPFAM" id="SSF56399">
    <property type="entry name" value="ADP-ribosylation"/>
    <property type="match status" value="1"/>
</dbReference>
<feature type="compositionally biased region" description="Low complexity" evidence="1">
    <location>
        <begin position="124"/>
        <end position="133"/>
    </location>
</feature>
<protein>
    <submittedName>
        <fullName evidence="2">Uncharacterized protein</fullName>
    </submittedName>
</protein>
<feature type="non-terminal residue" evidence="2">
    <location>
        <position position="1"/>
    </location>
</feature>
<keyword evidence="3" id="KW-1185">Reference proteome</keyword>
<dbReference type="AlphaFoldDB" id="A0A5C6M626"/>
<reference evidence="2 3" key="2">
    <citation type="submission" date="2019-08" db="EMBL/GenBank/DDBJ databases">
        <authorList>
            <person name="Henke P."/>
        </authorList>
    </citation>
    <scope>NUCLEOTIDE SEQUENCE [LARGE SCALE GENOMIC DNA]</scope>
    <source>
        <strain evidence="2">Phe10_nw2017</strain>
    </source>
</reference>
<organism evidence="2 3">
    <name type="scientific">Planctomyces bekefii</name>
    <dbReference type="NCBI Taxonomy" id="1653850"/>
    <lineage>
        <taxon>Bacteria</taxon>
        <taxon>Pseudomonadati</taxon>
        <taxon>Planctomycetota</taxon>
        <taxon>Planctomycetia</taxon>
        <taxon>Planctomycetales</taxon>
        <taxon>Planctomycetaceae</taxon>
        <taxon>Planctomyces</taxon>
    </lineage>
</organism>